<feature type="signal peptide" evidence="2">
    <location>
        <begin position="1"/>
        <end position="20"/>
    </location>
</feature>
<dbReference type="PANTHER" id="PTHR22901">
    <property type="entry name" value="SIALATE O-ACETYLESTERASE"/>
    <property type="match status" value="1"/>
</dbReference>
<dbReference type="EMBL" id="CAJNOJ010000485">
    <property type="protein sequence ID" value="CAF1464604.1"/>
    <property type="molecule type" value="Genomic_DNA"/>
</dbReference>
<accession>A0A815QKS2</accession>
<keyword evidence="1" id="KW-0378">Hydrolase</keyword>
<dbReference type="Proteomes" id="UP000663852">
    <property type="component" value="Unassembled WGS sequence"/>
</dbReference>
<dbReference type="InterPro" id="IPR039329">
    <property type="entry name" value="SIAE"/>
</dbReference>
<feature type="domain" description="Sialate O-acetylesterase" evidence="3">
    <location>
        <begin position="113"/>
        <end position="364"/>
    </location>
</feature>
<dbReference type="SUPFAM" id="SSF52266">
    <property type="entry name" value="SGNH hydrolase"/>
    <property type="match status" value="1"/>
</dbReference>
<proteinExistence type="predicted"/>
<dbReference type="InterPro" id="IPR005181">
    <property type="entry name" value="SASA"/>
</dbReference>
<dbReference type="OrthoDB" id="42638at2759"/>
<dbReference type="Gene3D" id="3.40.50.1110">
    <property type="entry name" value="SGNH hydrolase"/>
    <property type="match status" value="1"/>
</dbReference>
<dbReference type="AlphaFoldDB" id="A0A815QKS2"/>
<feature type="chain" id="PRO_5032632646" description="Sialate O-acetylesterase domain-containing protein" evidence="2">
    <location>
        <begin position="21"/>
        <end position="505"/>
    </location>
</feature>
<evidence type="ECO:0000313" key="4">
    <source>
        <dbReference type="EMBL" id="CAF1464604.1"/>
    </source>
</evidence>
<name>A0A815QKS2_ADIRI</name>
<reference evidence="4" key="1">
    <citation type="submission" date="2021-02" db="EMBL/GenBank/DDBJ databases">
        <authorList>
            <person name="Nowell W R."/>
        </authorList>
    </citation>
    <scope>NUCLEOTIDE SEQUENCE</scope>
</reference>
<dbReference type="GO" id="GO:0005975">
    <property type="term" value="P:carbohydrate metabolic process"/>
    <property type="evidence" value="ECO:0007669"/>
    <property type="project" value="TreeGrafter"/>
</dbReference>
<evidence type="ECO:0000313" key="5">
    <source>
        <dbReference type="Proteomes" id="UP000663852"/>
    </source>
</evidence>
<dbReference type="InterPro" id="IPR036514">
    <property type="entry name" value="SGNH_hydro_sf"/>
</dbReference>
<evidence type="ECO:0000256" key="1">
    <source>
        <dbReference type="ARBA" id="ARBA00022801"/>
    </source>
</evidence>
<gene>
    <name evidence="4" type="ORF">EDS130_LOCUS40382</name>
</gene>
<dbReference type="GO" id="GO:0001681">
    <property type="term" value="F:sialate O-acetylesterase activity"/>
    <property type="evidence" value="ECO:0007669"/>
    <property type="project" value="InterPro"/>
</dbReference>
<organism evidence="4 5">
    <name type="scientific">Adineta ricciae</name>
    <name type="common">Rotifer</name>
    <dbReference type="NCBI Taxonomy" id="249248"/>
    <lineage>
        <taxon>Eukaryota</taxon>
        <taxon>Metazoa</taxon>
        <taxon>Spiralia</taxon>
        <taxon>Gnathifera</taxon>
        <taxon>Rotifera</taxon>
        <taxon>Eurotatoria</taxon>
        <taxon>Bdelloidea</taxon>
        <taxon>Adinetida</taxon>
        <taxon>Adinetidae</taxon>
        <taxon>Adineta</taxon>
    </lineage>
</organism>
<comment type="caution">
    <text evidence="4">The sequence shown here is derived from an EMBL/GenBank/DDBJ whole genome shotgun (WGS) entry which is preliminary data.</text>
</comment>
<keyword evidence="2" id="KW-0732">Signal</keyword>
<evidence type="ECO:0000256" key="2">
    <source>
        <dbReference type="SAM" id="SignalP"/>
    </source>
</evidence>
<protein>
    <recommendedName>
        <fullName evidence="3">Sialate O-acetylesterase domain-containing protein</fullName>
    </recommendedName>
</protein>
<dbReference type="Pfam" id="PF03629">
    <property type="entry name" value="SASA"/>
    <property type="match status" value="1"/>
</dbReference>
<evidence type="ECO:0000259" key="3">
    <source>
        <dbReference type="Pfam" id="PF03629"/>
    </source>
</evidence>
<sequence>MKNFVKFYVFLFVNIVLVNGEFRFANYYQDHMVLQRSPQKSIVWGYSDAQNVSIILTINMKIYQTKIFSSNENIWSITLDPESNEGPFELVATQIFSNRSKKSISLRDILFGDVWLCSGQSNMEMSVQKIFNGSIEIANAGKYPKIRLFTVEKRQSMQPEDELLGITLNWSIASVESVGSIYTSAVCWIYGRMIHIELDDHRPIGLIHTSLDESSIELWSPPEVFKDCHMLIKNDEVKLNNSIIYNAMIYPLTRMIIKGVIWYQGEANVNYNRDKYQCTFRKMIQYWRFTWQQRTNSLIDSKFPFGFVQLSTGESTGKIIGGFPWIRWHQTFDIGFTPNNATENVFMATTIDLRDDQGGIHPRTKLDVGYRLSRSGLAIVYKQTNVVYQGPIPNEVVRDSFDRMNVTYLSTFSSSIELRNSNGFEICCENQQICILNETNWLSVTPIYDPFSPITVKLLIPTICQSKSIHAVRYLWRETPCLFKQAAVYSTADSNLPAPPFIRFL</sequence>
<dbReference type="PANTHER" id="PTHR22901:SF0">
    <property type="entry name" value="SIALATE O-ACETYLESTERASE"/>
    <property type="match status" value="1"/>
</dbReference>